<dbReference type="RefSeq" id="WP_096493913.1">
    <property type="nucleotide sequence ID" value="NZ_CP023445.1"/>
</dbReference>
<accession>A0A290Z6K0</accession>
<dbReference type="AlphaFoldDB" id="A0A290Z6K0"/>
<reference evidence="1" key="1">
    <citation type="submission" date="2017-09" db="EMBL/GenBank/DDBJ databases">
        <title>Complete Genome Sequence of ansamitocin-producing Bacterium Actinosynnema pretiosum X47.</title>
        <authorList>
            <person name="Cao G."/>
            <person name="Zong G."/>
            <person name="Zhong C."/>
            <person name="Fu J."/>
        </authorList>
    </citation>
    <scope>NUCLEOTIDE SEQUENCE [LARGE SCALE GENOMIC DNA]</scope>
    <source>
        <strain evidence="1">X47</strain>
    </source>
</reference>
<dbReference type="KEGG" id="apre:CNX65_15980"/>
<evidence type="ECO:0000313" key="1">
    <source>
        <dbReference type="EMBL" id="ATE54605.1"/>
    </source>
</evidence>
<keyword evidence="2" id="KW-1185">Reference proteome</keyword>
<sequence length="109" mass="11834">MTTPLVGFELGRHDWSSLAVSSPDVELRRRVPESLAGLLSAQTDPEAAGRGSGDLGPECRALARDGLWLLYRDPGHRFDEQVCAILEILDGDSGRVGAVPVRVKRKQGR</sequence>
<dbReference type="EMBL" id="CP023445">
    <property type="protein sequence ID" value="ATE54605.1"/>
    <property type="molecule type" value="Genomic_DNA"/>
</dbReference>
<organism evidence="1 2">
    <name type="scientific">Actinosynnema pretiosum</name>
    <dbReference type="NCBI Taxonomy" id="42197"/>
    <lineage>
        <taxon>Bacteria</taxon>
        <taxon>Bacillati</taxon>
        <taxon>Actinomycetota</taxon>
        <taxon>Actinomycetes</taxon>
        <taxon>Pseudonocardiales</taxon>
        <taxon>Pseudonocardiaceae</taxon>
        <taxon>Actinosynnema</taxon>
    </lineage>
</organism>
<gene>
    <name evidence="1" type="ORF">CNX65_15980</name>
</gene>
<proteinExistence type="predicted"/>
<name>A0A290Z6K0_9PSEU</name>
<dbReference type="Proteomes" id="UP000218505">
    <property type="component" value="Chromosome"/>
</dbReference>
<protein>
    <submittedName>
        <fullName evidence="1">Uncharacterized protein</fullName>
    </submittedName>
</protein>
<evidence type="ECO:0000313" key="2">
    <source>
        <dbReference type="Proteomes" id="UP000218505"/>
    </source>
</evidence>